<dbReference type="EMBL" id="JAQOWY010000034">
    <property type="protein sequence ID" value="KAK1854585.1"/>
    <property type="molecule type" value="Genomic_DNA"/>
</dbReference>
<evidence type="ECO:0000256" key="1">
    <source>
        <dbReference type="ARBA" id="ARBA00023002"/>
    </source>
</evidence>
<dbReference type="Pfam" id="PF02894">
    <property type="entry name" value="GFO_IDH_MocA_C"/>
    <property type="match status" value="1"/>
</dbReference>
<feature type="domain" description="Gfo/Idh/MocA-like oxidoreductase C-terminal" evidence="3">
    <location>
        <begin position="143"/>
        <end position="341"/>
    </location>
</feature>
<dbReference type="InterPro" id="IPR004104">
    <property type="entry name" value="Gfo/Idh/MocA-like_OxRdtase_C"/>
</dbReference>
<dbReference type="SUPFAM" id="SSF51735">
    <property type="entry name" value="NAD(P)-binding Rossmann-fold domains"/>
    <property type="match status" value="1"/>
</dbReference>
<sequence length="372" mass="40818">MTPRRLHVGVAGLGRMGKRHALIFLQQVPRAQLVAVSSPDSGEREWANLNLSPHGVGVYEKYEDMLDHKSLNAVCIASATSAHAPQSKQAIMAGKHVLCEKPLSTNVEECQSVVDTAAEQPDLKVVCGFSRRSDDSYRDAYHKVQQGLIGKPIIMRCQSCDVFDPTGGFVSYAEVSGGIFPDASIHDIDLAVWFFGKDSKIKSVHAIGTVACYPQLRNFKDADNAIGTLEFHDGGMVSLFASRTMSGGAEDSTEIIGTKGKLVVNQQPSINKVQLYQNGGIFHEMPQDYWERFHDAFVVQAINFTASILHGGQPLIDLQSAVVVVKIGVALQESMRTGKKVLFDRLGKRMDHAQLQSILSQYLNTTTQFCHK</sequence>
<accession>A0AAD9AWD7</accession>
<gene>
    <name evidence="4" type="ORF">CCHR01_02749</name>
</gene>
<name>A0AAD9AWD7_9PEZI</name>
<dbReference type="SUPFAM" id="SSF55347">
    <property type="entry name" value="Glyceraldehyde-3-phosphate dehydrogenase-like, C-terminal domain"/>
    <property type="match status" value="1"/>
</dbReference>
<dbReference type="Pfam" id="PF01408">
    <property type="entry name" value="GFO_IDH_MocA"/>
    <property type="match status" value="1"/>
</dbReference>
<keyword evidence="5" id="KW-1185">Reference proteome</keyword>
<protein>
    <submittedName>
        <fullName evidence="4">Myo-inositol 2-dehydrogenase</fullName>
    </submittedName>
</protein>
<reference evidence="4" key="1">
    <citation type="submission" date="2023-01" db="EMBL/GenBank/DDBJ databases">
        <title>Colletotrichum chrysophilum M932 genome sequence.</title>
        <authorList>
            <person name="Baroncelli R."/>
        </authorList>
    </citation>
    <scope>NUCLEOTIDE SEQUENCE</scope>
    <source>
        <strain evidence="4">M932</strain>
    </source>
</reference>
<dbReference type="GO" id="GO:0005737">
    <property type="term" value="C:cytoplasm"/>
    <property type="evidence" value="ECO:0007669"/>
    <property type="project" value="TreeGrafter"/>
</dbReference>
<proteinExistence type="predicted"/>
<dbReference type="GO" id="GO:0006740">
    <property type="term" value="P:NADPH regeneration"/>
    <property type="evidence" value="ECO:0007669"/>
    <property type="project" value="TreeGrafter"/>
</dbReference>
<comment type="caution">
    <text evidence="4">The sequence shown here is derived from an EMBL/GenBank/DDBJ whole genome shotgun (WGS) entry which is preliminary data.</text>
</comment>
<feature type="domain" description="Gfo/Idh/MocA-like oxidoreductase N-terminal" evidence="2">
    <location>
        <begin position="7"/>
        <end position="122"/>
    </location>
</feature>
<evidence type="ECO:0000313" key="4">
    <source>
        <dbReference type="EMBL" id="KAK1854585.1"/>
    </source>
</evidence>
<dbReference type="Proteomes" id="UP001243330">
    <property type="component" value="Unassembled WGS sequence"/>
</dbReference>
<dbReference type="GO" id="GO:0000166">
    <property type="term" value="F:nucleotide binding"/>
    <property type="evidence" value="ECO:0007669"/>
    <property type="project" value="InterPro"/>
</dbReference>
<organism evidence="4 5">
    <name type="scientific">Colletotrichum chrysophilum</name>
    <dbReference type="NCBI Taxonomy" id="1836956"/>
    <lineage>
        <taxon>Eukaryota</taxon>
        <taxon>Fungi</taxon>
        <taxon>Dikarya</taxon>
        <taxon>Ascomycota</taxon>
        <taxon>Pezizomycotina</taxon>
        <taxon>Sordariomycetes</taxon>
        <taxon>Hypocreomycetidae</taxon>
        <taxon>Glomerellales</taxon>
        <taxon>Glomerellaceae</taxon>
        <taxon>Colletotrichum</taxon>
        <taxon>Colletotrichum gloeosporioides species complex</taxon>
    </lineage>
</organism>
<evidence type="ECO:0000259" key="2">
    <source>
        <dbReference type="Pfam" id="PF01408"/>
    </source>
</evidence>
<dbReference type="AlphaFoldDB" id="A0AAD9AWD7"/>
<dbReference type="PANTHER" id="PTHR42840">
    <property type="entry name" value="NAD(P)-BINDING ROSSMANN-FOLD SUPERFAMILY PROTEIN-RELATED"/>
    <property type="match status" value="1"/>
</dbReference>
<dbReference type="Gene3D" id="3.30.360.10">
    <property type="entry name" value="Dihydrodipicolinate Reductase, domain 2"/>
    <property type="match status" value="1"/>
</dbReference>
<dbReference type="GO" id="GO:0016491">
    <property type="term" value="F:oxidoreductase activity"/>
    <property type="evidence" value="ECO:0007669"/>
    <property type="project" value="UniProtKB-KW"/>
</dbReference>
<evidence type="ECO:0000259" key="3">
    <source>
        <dbReference type="Pfam" id="PF02894"/>
    </source>
</evidence>
<dbReference type="PANTHER" id="PTHR42840:SF3">
    <property type="entry name" value="BINDING ROSSMANN FOLD OXIDOREDUCTASE, PUTATIVE (AFU_ORTHOLOGUE AFUA_2G10240)-RELATED"/>
    <property type="match status" value="1"/>
</dbReference>
<dbReference type="InterPro" id="IPR036291">
    <property type="entry name" value="NAD(P)-bd_dom_sf"/>
</dbReference>
<dbReference type="Gene3D" id="3.40.50.720">
    <property type="entry name" value="NAD(P)-binding Rossmann-like Domain"/>
    <property type="match status" value="1"/>
</dbReference>
<dbReference type="InterPro" id="IPR000683">
    <property type="entry name" value="Gfo/Idh/MocA-like_OxRdtase_N"/>
</dbReference>
<keyword evidence="1" id="KW-0560">Oxidoreductase</keyword>
<evidence type="ECO:0000313" key="5">
    <source>
        <dbReference type="Proteomes" id="UP001243330"/>
    </source>
</evidence>